<comment type="caution">
    <text evidence="1">The sequence shown here is derived from an EMBL/GenBank/DDBJ whole genome shotgun (WGS) entry which is preliminary data.</text>
</comment>
<gene>
    <name evidence="1" type="ORF">CBF36_09660</name>
</gene>
<dbReference type="EMBL" id="NGJT01000020">
    <property type="protein sequence ID" value="RST91748.1"/>
    <property type="molecule type" value="Genomic_DNA"/>
</dbReference>
<dbReference type="Proteomes" id="UP000288490">
    <property type="component" value="Unassembled WGS sequence"/>
</dbReference>
<evidence type="ECO:0000313" key="2">
    <source>
        <dbReference type="Proteomes" id="UP000288490"/>
    </source>
</evidence>
<proteinExistence type="predicted"/>
<dbReference type="AlphaFoldDB" id="A0A429ZDG5"/>
<dbReference type="OrthoDB" id="2199414at2"/>
<evidence type="ECO:0000313" key="1">
    <source>
        <dbReference type="EMBL" id="RST91748.1"/>
    </source>
</evidence>
<reference evidence="1 2" key="1">
    <citation type="submission" date="2017-05" db="EMBL/GenBank/DDBJ databases">
        <title>Vagococcus spp. assemblies.</title>
        <authorList>
            <person name="Gulvik C.A."/>
        </authorList>
    </citation>
    <scope>NUCLEOTIDE SEQUENCE [LARGE SCALE GENOMIC DNA]</scope>
    <source>
        <strain evidence="1 2">SS1994</strain>
    </source>
</reference>
<keyword evidence="2" id="KW-1185">Reference proteome</keyword>
<sequence>MFEQKKVYKSLENRQFTPQSLLQELSDLKQFEFDNVSYTGISLNIEMLITQYLRDDKFRLIEAKGGLAKKSYDMWYHDLSLAIEIFNHFAKYTKENFEVYLKESHKFEEETGFSNTSKEYKDYFEQGNSMYFHDMLHIVFDLSRKIDLSIADFEEALVADGEDVNQYKLPEKVVFEGKEIN</sequence>
<protein>
    <submittedName>
        <fullName evidence="1">Uncharacterized protein</fullName>
    </submittedName>
</protein>
<name>A0A429ZDG5_9ENTE</name>
<organism evidence="1 2">
    <name type="scientific">Vagococcus bubulae</name>
    <dbReference type="NCBI Taxonomy" id="1977868"/>
    <lineage>
        <taxon>Bacteria</taxon>
        <taxon>Bacillati</taxon>
        <taxon>Bacillota</taxon>
        <taxon>Bacilli</taxon>
        <taxon>Lactobacillales</taxon>
        <taxon>Enterococcaceae</taxon>
        <taxon>Vagococcus</taxon>
    </lineage>
</organism>
<dbReference type="RefSeq" id="WP_125958240.1">
    <property type="nucleotide sequence ID" value="NZ_JAQEJV010000005.1"/>
</dbReference>
<accession>A0A429ZDG5</accession>